<organism evidence="2">
    <name type="scientific">freshwater metagenome</name>
    <dbReference type="NCBI Taxonomy" id="449393"/>
    <lineage>
        <taxon>unclassified sequences</taxon>
        <taxon>metagenomes</taxon>
        <taxon>ecological metagenomes</taxon>
    </lineage>
</organism>
<sequence length="117" mass="12417">MKYAAWMSGCPWLERPGCAPDIPNAAYSLACAQICEPTRDTSTRWPLPLLLRAMTAARIPFAMLWLAMKSAMVTPTGVGLPPFTPVVEMRPPAACPARSAPSRPASGPIGPNTVPVA</sequence>
<proteinExistence type="predicted"/>
<reference evidence="2" key="1">
    <citation type="submission" date="2020-05" db="EMBL/GenBank/DDBJ databases">
        <authorList>
            <person name="Chiriac C."/>
            <person name="Salcher M."/>
            <person name="Ghai R."/>
            <person name="Kavagutti S V."/>
        </authorList>
    </citation>
    <scope>NUCLEOTIDE SEQUENCE</scope>
</reference>
<evidence type="ECO:0000256" key="1">
    <source>
        <dbReference type="SAM" id="MobiDB-lite"/>
    </source>
</evidence>
<dbReference type="AlphaFoldDB" id="A0A6J7EU82"/>
<gene>
    <name evidence="2" type="ORF">UFOPK3417_01752</name>
</gene>
<name>A0A6J7EU82_9ZZZZ</name>
<evidence type="ECO:0000313" key="2">
    <source>
        <dbReference type="EMBL" id="CAB4884660.1"/>
    </source>
</evidence>
<feature type="region of interest" description="Disordered" evidence="1">
    <location>
        <begin position="92"/>
        <end position="117"/>
    </location>
</feature>
<accession>A0A6J7EU82</accession>
<dbReference type="EMBL" id="CAFBLR010000216">
    <property type="protein sequence ID" value="CAB4884660.1"/>
    <property type="molecule type" value="Genomic_DNA"/>
</dbReference>
<feature type="compositionally biased region" description="Low complexity" evidence="1">
    <location>
        <begin position="92"/>
        <end position="106"/>
    </location>
</feature>
<protein>
    <submittedName>
        <fullName evidence="2">Unannotated protein</fullName>
    </submittedName>
</protein>